<keyword evidence="7" id="KW-0560">Oxidoreductase</keyword>
<accession>A0A9P9ITH9</accession>
<keyword evidence="6" id="KW-0136">Cellulose degradation</keyword>
<evidence type="ECO:0000313" key="17">
    <source>
        <dbReference type="EMBL" id="KAH7130535.1"/>
    </source>
</evidence>
<dbReference type="PANTHER" id="PTHR33353:SF10">
    <property type="entry name" value="ENDO-BETA-1,4-GLUCANASE D"/>
    <property type="match status" value="1"/>
</dbReference>
<dbReference type="InterPro" id="IPR049892">
    <property type="entry name" value="AA9"/>
</dbReference>
<evidence type="ECO:0000256" key="5">
    <source>
        <dbReference type="ARBA" id="ARBA00022729"/>
    </source>
</evidence>
<keyword evidence="4" id="KW-0479">Metal-binding</keyword>
<comment type="catalytic activity">
    <reaction evidence="14">
        <text>[(1-&gt;4)-beta-D-glucosyl]n+m + reduced acceptor + O2 = 4-dehydro-beta-D-glucosyl-[(1-&gt;4)-beta-D-glucosyl]n-1 + [(1-&gt;4)-beta-D-glucosyl]m + acceptor + H2O.</text>
        <dbReference type="EC" id="1.14.99.56"/>
    </reaction>
</comment>
<dbReference type="OrthoDB" id="6038816at2759"/>
<evidence type="ECO:0000256" key="12">
    <source>
        <dbReference type="ARBA" id="ARBA00023326"/>
    </source>
</evidence>
<keyword evidence="9" id="KW-0503">Monooxygenase</keyword>
<dbReference type="InterPro" id="IPR005103">
    <property type="entry name" value="AA9_LPMO"/>
</dbReference>
<evidence type="ECO:0000256" key="13">
    <source>
        <dbReference type="ARBA" id="ARBA00044502"/>
    </source>
</evidence>
<evidence type="ECO:0000256" key="6">
    <source>
        <dbReference type="ARBA" id="ARBA00023001"/>
    </source>
</evidence>
<comment type="cofactor">
    <cofactor evidence="1">
        <name>Cu(2+)</name>
        <dbReference type="ChEBI" id="CHEBI:29036"/>
    </cofactor>
</comment>
<evidence type="ECO:0000256" key="1">
    <source>
        <dbReference type="ARBA" id="ARBA00001973"/>
    </source>
</evidence>
<sequence length="135" mass="14908">MPYYDLESPNIRCGRGGAASGPGTLTASVLSGSEVGFVIGRSADEPLEPYIIYHNGPGLAYMSKSPTHDLNSYKGDGDWFKVAEFGPANDNTWETRGQIGMNFTIPEMTPPGLYLLRVEHLYVRPWWNGTQFYIG</sequence>
<comment type="similarity">
    <text evidence="13">Belongs to the polysaccharide monooxygenase AA9 family.</text>
</comment>
<dbReference type="Pfam" id="PF03443">
    <property type="entry name" value="AA9"/>
    <property type="match status" value="1"/>
</dbReference>
<keyword evidence="11" id="KW-0119">Carbohydrate metabolism</keyword>
<dbReference type="EMBL" id="JAGMWT010000004">
    <property type="protein sequence ID" value="KAH7130535.1"/>
    <property type="molecule type" value="Genomic_DNA"/>
</dbReference>
<proteinExistence type="inferred from homology"/>
<evidence type="ECO:0000256" key="15">
    <source>
        <dbReference type="ARBA" id="ARBA00047174"/>
    </source>
</evidence>
<dbReference type="EC" id="1.14.99.56" evidence="15"/>
<gene>
    <name evidence="17" type="ORF">B0J11DRAFT_523375</name>
</gene>
<keyword evidence="8" id="KW-0186">Copper</keyword>
<evidence type="ECO:0000259" key="16">
    <source>
        <dbReference type="Pfam" id="PF03443"/>
    </source>
</evidence>
<dbReference type="GO" id="GO:0005576">
    <property type="term" value="C:extracellular region"/>
    <property type="evidence" value="ECO:0007669"/>
    <property type="project" value="UniProtKB-SubCell"/>
</dbReference>
<evidence type="ECO:0000256" key="14">
    <source>
        <dbReference type="ARBA" id="ARBA00045077"/>
    </source>
</evidence>
<evidence type="ECO:0000256" key="9">
    <source>
        <dbReference type="ARBA" id="ARBA00023033"/>
    </source>
</evidence>
<evidence type="ECO:0000313" key="18">
    <source>
        <dbReference type="Proteomes" id="UP000700596"/>
    </source>
</evidence>
<dbReference type="GO" id="GO:0004497">
    <property type="term" value="F:monooxygenase activity"/>
    <property type="evidence" value="ECO:0007669"/>
    <property type="project" value="UniProtKB-KW"/>
</dbReference>
<feature type="non-terminal residue" evidence="17">
    <location>
        <position position="135"/>
    </location>
</feature>
<dbReference type="AlphaFoldDB" id="A0A9P9ITH9"/>
<dbReference type="GO" id="GO:0046872">
    <property type="term" value="F:metal ion binding"/>
    <property type="evidence" value="ECO:0007669"/>
    <property type="project" value="UniProtKB-KW"/>
</dbReference>
<evidence type="ECO:0000256" key="11">
    <source>
        <dbReference type="ARBA" id="ARBA00023277"/>
    </source>
</evidence>
<keyword evidence="3" id="KW-0964">Secreted</keyword>
<keyword evidence="10" id="KW-1015">Disulfide bond</keyword>
<dbReference type="GO" id="GO:0030245">
    <property type="term" value="P:cellulose catabolic process"/>
    <property type="evidence" value="ECO:0007669"/>
    <property type="project" value="UniProtKB-KW"/>
</dbReference>
<dbReference type="Gene3D" id="2.70.50.70">
    <property type="match status" value="1"/>
</dbReference>
<evidence type="ECO:0000256" key="3">
    <source>
        <dbReference type="ARBA" id="ARBA00022525"/>
    </source>
</evidence>
<keyword evidence="5" id="KW-0732">Signal</keyword>
<comment type="caution">
    <text evidence="17">The sequence shown here is derived from an EMBL/GenBank/DDBJ whole genome shotgun (WGS) entry which is preliminary data.</text>
</comment>
<dbReference type="Proteomes" id="UP000700596">
    <property type="component" value="Unassembled WGS sequence"/>
</dbReference>
<comment type="subcellular location">
    <subcellularLocation>
        <location evidence="2">Secreted</location>
    </subcellularLocation>
</comment>
<evidence type="ECO:0000256" key="4">
    <source>
        <dbReference type="ARBA" id="ARBA00022723"/>
    </source>
</evidence>
<evidence type="ECO:0000256" key="10">
    <source>
        <dbReference type="ARBA" id="ARBA00023157"/>
    </source>
</evidence>
<evidence type="ECO:0000256" key="7">
    <source>
        <dbReference type="ARBA" id="ARBA00023002"/>
    </source>
</evidence>
<keyword evidence="12" id="KW-0624">Polysaccharide degradation</keyword>
<feature type="domain" description="Auxiliary Activity family 9 catalytic" evidence="16">
    <location>
        <begin position="4"/>
        <end position="134"/>
    </location>
</feature>
<reference evidence="17" key="1">
    <citation type="journal article" date="2021" name="Nat. Commun.">
        <title>Genetic determinants of endophytism in the Arabidopsis root mycobiome.</title>
        <authorList>
            <person name="Mesny F."/>
            <person name="Miyauchi S."/>
            <person name="Thiergart T."/>
            <person name="Pickel B."/>
            <person name="Atanasova L."/>
            <person name="Karlsson M."/>
            <person name="Huettel B."/>
            <person name="Barry K.W."/>
            <person name="Haridas S."/>
            <person name="Chen C."/>
            <person name="Bauer D."/>
            <person name="Andreopoulos W."/>
            <person name="Pangilinan J."/>
            <person name="LaButti K."/>
            <person name="Riley R."/>
            <person name="Lipzen A."/>
            <person name="Clum A."/>
            <person name="Drula E."/>
            <person name="Henrissat B."/>
            <person name="Kohler A."/>
            <person name="Grigoriev I.V."/>
            <person name="Martin F.M."/>
            <person name="Hacquard S."/>
        </authorList>
    </citation>
    <scope>NUCLEOTIDE SEQUENCE</scope>
    <source>
        <strain evidence="17">MPI-CAGE-CH-0243</strain>
    </source>
</reference>
<dbReference type="PANTHER" id="PTHR33353">
    <property type="entry name" value="PUTATIVE (AFU_ORTHOLOGUE AFUA_1G12560)-RELATED"/>
    <property type="match status" value="1"/>
</dbReference>
<organism evidence="17 18">
    <name type="scientific">Dendryphion nanum</name>
    <dbReference type="NCBI Taxonomy" id="256645"/>
    <lineage>
        <taxon>Eukaryota</taxon>
        <taxon>Fungi</taxon>
        <taxon>Dikarya</taxon>
        <taxon>Ascomycota</taxon>
        <taxon>Pezizomycotina</taxon>
        <taxon>Dothideomycetes</taxon>
        <taxon>Pleosporomycetidae</taxon>
        <taxon>Pleosporales</taxon>
        <taxon>Torulaceae</taxon>
        <taxon>Dendryphion</taxon>
    </lineage>
</organism>
<evidence type="ECO:0000256" key="2">
    <source>
        <dbReference type="ARBA" id="ARBA00004613"/>
    </source>
</evidence>
<keyword evidence="18" id="KW-1185">Reference proteome</keyword>
<protein>
    <recommendedName>
        <fullName evidence="15">lytic cellulose monooxygenase (C4-dehydrogenating)</fullName>
        <ecNumber evidence="15">1.14.99.56</ecNumber>
    </recommendedName>
</protein>
<evidence type="ECO:0000256" key="8">
    <source>
        <dbReference type="ARBA" id="ARBA00023008"/>
    </source>
</evidence>
<name>A0A9P9ITH9_9PLEO</name>